<dbReference type="InterPro" id="IPR043502">
    <property type="entry name" value="DNA/RNA_pol_sf"/>
</dbReference>
<dbReference type="InterPro" id="IPR043128">
    <property type="entry name" value="Rev_trsase/Diguanyl_cyclase"/>
</dbReference>
<dbReference type="SUPFAM" id="SSF56672">
    <property type="entry name" value="DNA/RNA polymerases"/>
    <property type="match status" value="1"/>
</dbReference>
<evidence type="ECO:0000313" key="1">
    <source>
        <dbReference type="EMBL" id="CDW28514.1"/>
    </source>
</evidence>
<dbReference type="PANTHER" id="PTHR37984:SF5">
    <property type="entry name" value="PROTEIN NYNRIN-LIKE"/>
    <property type="match status" value="1"/>
</dbReference>
<dbReference type="PANTHER" id="PTHR37984">
    <property type="entry name" value="PROTEIN CBG26694"/>
    <property type="match status" value="1"/>
</dbReference>
<organism evidence="1">
    <name type="scientific">Lepeophtheirus salmonis</name>
    <name type="common">Salmon louse</name>
    <name type="synonym">Caligus salmonis</name>
    <dbReference type="NCBI Taxonomy" id="72036"/>
    <lineage>
        <taxon>Eukaryota</taxon>
        <taxon>Metazoa</taxon>
        <taxon>Ecdysozoa</taxon>
        <taxon>Arthropoda</taxon>
        <taxon>Crustacea</taxon>
        <taxon>Multicrustacea</taxon>
        <taxon>Hexanauplia</taxon>
        <taxon>Copepoda</taxon>
        <taxon>Siphonostomatoida</taxon>
        <taxon>Caligidae</taxon>
        <taxon>Lepeophtheirus</taxon>
    </lineage>
</organism>
<dbReference type="GO" id="GO:0071897">
    <property type="term" value="P:DNA biosynthetic process"/>
    <property type="evidence" value="ECO:0007669"/>
    <property type="project" value="UniProtKB-ARBA"/>
</dbReference>
<protein>
    <submittedName>
        <fullName evidence="1">RETRotransposonlike family member (Retr1)like [Saccoglossus kowalevskii]</fullName>
    </submittedName>
</protein>
<name>A0A0K2TR50_LEPSM</name>
<dbReference type="AlphaFoldDB" id="A0A0K2TR50"/>
<sequence length="151" mass="17390">MLKIWSMELNATIDVFNHIMYQDYGSLNYTKNLVDDILIYDKKFKNHVMRVEKMLSISKQFGISLKKYNFEFAKKEVESIVGEEGINIDPKKTKVLEKFPTLSNISDLCSVLGMVNQMDGVSKDIPKFTILLRPLLCSKKFCMDKKAGTSF</sequence>
<dbReference type="Gene3D" id="3.30.70.270">
    <property type="match status" value="1"/>
</dbReference>
<dbReference type="OrthoDB" id="6342757at2759"/>
<proteinExistence type="predicted"/>
<dbReference type="EMBL" id="HACA01011153">
    <property type="protein sequence ID" value="CDW28514.1"/>
    <property type="molecule type" value="Transcribed_RNA"/>
</dbReference>
<accession>A0A0K2TR50</accession>
<dbReference type="InterPro" id="IPR050951">
    <property type="entry name" value="Retrovirus_Pol_polyprotein"/>
</dbReference>
<reference evidence="1" key="1">
    <citation type="submission" date="2014-05" db="EMBL/GenBank/DDBJ databases">
        <authorList>
            <person name="Chronopoulou M."/>
        </authorList>
    </citation>
    <scope>NUCLEOTIDE SEQUENCE</scope>
    <source>
        <tissue evidence="1">Whole organism</tissue>
    </source>
</reference>